<evidence type="ECO:0000256" key="1">
    <source>
        <dbReference type="SAM" id="MobiDB-lite"/>
    </source>
</evidence>
<name>A0A484H5W5_9ZZZZ</name>
<sequence length="84" mass="9111">MKPIMATKTVEELDMNLPESDKSEVTLAGIHEDGAIESEDDAEALRGEDDDEAGDALIEDASDLCADDDDMAEVIERLGEDRDV</sequence>
<reference evidence="2" key="1">
    <citation type="submission" date="2018-10" db="EMBL/GenBank/DDBJ databases">
        <authorList>
            <person name="Gruber-Vodicka H."/>
            <person name="Jaeckle O."/>
        </authorList>
    </citation>
    <scope>NUCLEOTIDE SEQUENCE</scope>
</reference>
<feature type="region of interest" description="Disordered" evidence="1">
    <location>
        <begin position="33"/>
        <end position="53"/>
    </location>
</feature>
<dbReference type="AlphaFoldDB" id="A0A484H5W5"/>
<feature type="compositionally biased region" description="Acidic residues" evidence="1">
    <location>
        <begin position="35"/>
        <end position="53"/>
    </location>
</feature>
<gene>
    <name evidence="2" type="ORF">RIEGSTA812A_PEG_168</name>
</gene>
<proteinExistence type="predicted"/>
<organism evidence="2">
    <name type="scientific">invertebrate metagenome</name>
    <dbReference type="NCBI Taxonomy" id="1711999"/>
    <lineage>
        <taxon>unclassified sequences</taxon>
        <taxon>metagenomes</taxon>
        <taxon>organismal metagenomes</taxon>
    </lineage>
</organism>
<protein>
    <submittedName>
        <fullName evidence="2">Uncharacterized protein</fullName>
    </submittedName>
</protein>
<dbReference type="EMBL" id="LR026963">
    <property type="protein sequence ID" value="VBB68695.1"/>
    <property type="molecule type" value="Genomic_DNA"/>
</dbReference>
<evidence type="ECO:0000313" key="2">
    <source>
        <dbReference type="EMBL" id="VBB68695.1"/>
    </source>
</evidence>
<accession>A0A484H5W5</accession>